<organism evidence="2 3">
    <name type="scientific">Desmophyllum pertusum</name>
    <dbReference type="NCBI Taxonomy" id="174260"/>
    <lineage>
        <taxon>Eukaryota</taxon>
        <taxon>Metazoa</taxon>
        <taxon>Cnidaria</taxon>
        <taxon>Anthozoa</taxon>
        <taxon>Hexacorallia</taxon>
        <taxon>Scleractinia</taxon>
        <taxon>Caryophylliina</taxon>
        <taxon>Caryophylliidae</taxon>
        <taxon>Desmophyllum</taxon>
    </lineage>
</organism>
<dbReference type="Pfam" id="PF24764">
    <property type="entry name" value="rva_4"/>
    <property type="match status" value="1"/>
</dbReference>
<accession>A0A9X0CK96</accession>
<protein>
    <recommendedName>
        <fullName evidence="1">Integrase core domain-containing protein</fullName>
    </recommendedName>
</protein>
<proteinExistence type="predicted"/>
<reference evidence="2" key="1">
    <citation type="submission" date="2023-01" db="EMBL/GenBank/DDBJ databases">
        <title>Genome assembly of the deep-sea coral Lophelia pertusa.</title>
        <authorList>
            <person name="Herrera S."/>
            <person name="Cordes E."/>
        </authorList>
    </citation>
    <scope>NUCLEOTIDE SEQUENCE</scope>
    <source>
        <strain evidence="2">USNM1676648</strain>
        <tissue evidence="2">Polyp</tissue>
    </source>
</reference>
<name>A0A9X0CK96_9CNID</name>
<evidence type="ECO:0000313" key="2">
    <source>
        <dbReference type="EMBL" id="KAJ7354987.1"/>
    </source>
</evidence>
<dbReference type="InterPro" id="IPR058913">
    <property type="entry name" value="Integrase_dom_put"/>
</dbReference>
<dbReference type="AlphaFoldDB" id="A0A9X0CK96"/>
<gene>
    <name evidence="2" type="ORF">OS493_028648</name>
</gene>
<dbReference type="PANTHER" id="PTHR46791">
    <property type="entry name" value="EXPRESSED PROTEIN"/>
    <property type="match status" value="1"/>
</dbReference>
<dbReference type="OrthoDB" id="2686689at2759"/>
<dbReference type="PANTHER" id="PTHR46791:SF5">
    <property type="entry name" value="CLR5 DOMAIN-CONTAINING PROTEIN-RELATED"/>
    <property type="match status" value="1"/>
</dbReference>
<dbReference type="Proteomes" id="UP001163046">
    <property type="component" value="Unassembled WGS sequence"/>
</dbReference>
<sequence length="382" mass="44219">MESALLALQQVIPLVVERRLDCASVLCEIFNNVRILFLEWARRSEPASPCTSLAIYSLEIPKVERKGRPGRPKFEISEEVILELRSFGFSWKQISDMLLVSRWTIRRRVVEYGLELTTGFSSLSDELVDVYVKQFIEEHGTLVGCSMVHGYLKSLGFRLQRRRSATEHYHWPSRVRSDRGGENVGVWQLMEEVRGPNRGSFLAGTSVHNQRIERLWRDVFCAVCHIFYYTFQAMEESGMLQRNNSLHKFVLHYIFTPRINRALQSFASAWNHHPMRTERNWCPFQMWTNGVLDMRNHSLIGISDIVESGGDIEYLEWYGFDPFAPTPSDDGLSTVEVDDVNIDLNNNTFILLRQNVDPLQHSDSFGIDLYQEALFFLLQAGE</sequence>
<evidence type="ECO:0000313" key="3">
    <source>
        <dbReference type="Proteomes" id="UP001163046"/>
    </source>
</evidence>
<comment type="caution">
    <text evidence="2">The sequence shown here is derived from an EMBL/GenBank/DDBJ whole genome shotgun (WGS) entry which is preliminary data.</text>
</comment>
<evidence type="ECO:0000259" key="1">
    <source>
        <dbReference type="Pfam" id="PF24764"/>
    </source>
</evidence>
<keyword evidence="3" id="KW-1185">Reference proteome</keyword>
<dbReference type="EMBL" id="MU827329">
    <property type="protein sequence ID" value="KAJ7354987.1"/>
    <property type="molecule type" value="Genomic_DNA"/>
</dbReference>
<feature type="domain" description="Integrase core" evidence="1">
    <location>
        <begin position="161"/>
        <end position="296"/>
    </location>
</feature>